<proteinExistence type="predicted"/>
<accession>A0A931N3N7</accession>
<dbReference type="EMBL" id="JADMLG010000006">
    <property type="protein sequence ID" value="MBH0777922.1"/>
    <property type="molecule type" value="Genomic_DNA"/>
</dbReference>
<name>A0A931N3N7_9NOCA</name>
<organism evidence="1 2">
    <name type="scientific">Nocardia bovistercoris</name>
    <dbReference type="NCBI Taxonomy" id="2785916"/>
    <lineage>
        <taxon>Bacteria</taxon>
        <taxon>Bacillati</taxon>
        <taxon>Actinomycetota</taxon>
        <taxon>Actinomycetes</taxon>
        <taxon>Mycobacteriales</taxon>
        <taxon>Nocardiaceae</taxon>
        <taxon>Nocardia</taxon>
    </lineage>
</organism>
<reference evidence="1" key="1">
    <citation type="submission" date="2020-11" db="EMBL/GenBank/DDBJ databases">
        <title>Nocardia NEAU-351.nov., a novel actinomycete isolated from the cow dung.</title>
        <authorList>
            <person name="Zhang X."/>
        </authorList>
    </citation>
    <scope>NUCLEOTIDE SEQUENCE</scope>
    <source>
        <strain evidence="1">NEAU-351</strain>
    </source>
</reference>
<keyword evidence="2" id="KW-1185">Reference proteome</keyword>
<comment type="caution">
    <text evidence="1">The sequence shown here is derived from an EMBL/GenBank/DDBJ whole genome shotgun (WGS) entry which is preliminary data.</text>
</comment>
<dbReference type="InterPro" id="IPR014347">
    <property type="entry name" value="Tautomerase/MIF_sf"/>
</dbReference>
<sequence length="185" mass="20354">MPMCDAYIPKDALPAEVERDMLARISEILIRHELRRTADLVEDFDIEASVANARSLAWISVLRHEIYVASAPAPAPFYKFVVRVPEGQADEKLRVDVTRDVTRAVIDAEAGKWPVPEKRVWVFTWEVPDGTWGGRGQISDLGDILEFLAPGLGEPARARLAERRRDQAAALLAAVAEAPVASSAG</sequence>
<dbReference type="Gene3D" id="3.30.429.10">
    <property type="entry name" value="Macrophage Migration Inhibitory Factor"/>
    <property type="match status" value="1"/>
</dbReference>
<protein>
    <recommendedName>
        <fullName evidence="3">Tautomerase enzyme</fullName>
    </recommendedName>
</protein>
<dbReference type="Proteomes" id="UP000655751">
    <property type="component" value="Unassembled WGS sequence"/>
</dbReference>
<gene>
    <name evidence="1" type="ORF">IT779_16725</name>
</gene>
<evidence type="ECO:0000313" key="2">
    <source>
        <dbReference type="Proteomes" id="UP000655751"/>
    </source>
</evidence>
<dbReference type="AlphaFoldDB" id="A0A931N3N7"/>
<dbReference type="RefSeq" id="WP_196150238.1">
    <property type="nucleotide sequence ID" value="NZ_JADMLG010000006.1"/>
</dbReference>
<evidence type="ECO:0008006" key="3">
    <source>
        <dbReference type="Google" id="ProtNLM"/>
    </source>
</evidence>
<evidence type="ECO:0000313" key="1">
    <source>
        <dbReference type="EMBL" id="MBH0777922.1"/>
    </source>
</evidence>